<keyword evidence="3 7" id="KW-0813">Transport</keyword>
<keyword evidence="4 9" id="KW-0812">Transmembrane</keyword>
<feature type="region of interest" description="Disordered" evidence="8">
    <location>
        <begin position="1"/>
        <end position="20"/>
    </location>
</feature>
<dbReference type="Gene3D" id="1.20.1250.20">
    <property type="entry name" value="MFS general substrate transporter like domains"/>
    <property type="match status" value="1"/>
</dbReference>
<proteinExistence type="inferred from homology"/>
<feature type="compositionally biased region" description="Polar residues" evidence="8">
    <location>
        <begin position="1"/>
        <end position="15"/>
    </location>
</feature>
<evidence type="ECO:0000256" key="6">
    <source>
        <dbReference type="ARBA" id="ARBA00023136"/>
    </source>
</evidence>
<dbReference type="PANTHER" id="PTHR48022">
    <property type="entry name" value="PLASTIDIC GLUCOSE TRANSPORTER 4"/>
    <property type="match status" value="1"/>
</dbReference>
<accession>A0A507QWH1</accession>
<feature type="transmembrane region" description="Helical" evidence="9">
    <location>
        <begin position="126"/>
        <end position="144"/>
    </location>
</feature>
<dbReference type="SUPFAM" id="SSF103473">
    <property type="entry name" value="MFS general substrate transporter"/>
    <property type="match status" value="1"/>
</dbReference>
<evidence type="ECO:0000259" key="10">
    <source>
        <dbReference type="PROSITE" id="PS50850"/>
    </source>
</evidence>
<protein>
    <recommendedName>
        <fullName evidence="10">Major facilitator superfamily (MFS) profile domain-containing protein</fullName>
    </recommendedName>
</protein>
<comment type="caution">
    <text evidence="11">The sequence shown here is derived from an EMBL/GenBank/DDBJ whole genome shotgun (WGS) entry which is preliminary data.</text>
</comment>
<organism evidence="11 12">
    <name type="scientific">Monascus purpureus</name>
    <name type="common">Red mold</name>
    <name type="synonym">Monascus anka</name>
    <dbReference type="NCBI Taxonomy" id="5098"/>
    <lineage>
        <taxon>Eukaryota</taxon>
        <taxon>Fungi</taxon>
        <taxon>Dikarya</taxon>
        <taxon>Ascomycota</taxon>
        <taxon>Pezizomycotina</taxon>
        <taxon>Eurotiomycetes</taxon>
        <taxon>Eurotiomycetidae</taxon>
        <taxon>Eurotiales</taxon>
        <taxon>Aspergillaceae</taxon>
        <taxon>Monascus</taxon>
    </lineage>
</organism>
<dbReference type="OrthoDB" id="8120565at2759"/>
<keyword evidence="12" id="KW-1185">Reference proteome</keyword>
<dbReference type="FunFam" id="1.20.1250.20:FF:000026">
    <property type="entry name" value="MFS quinate transporter QutD"/>
    <property type="match status" value="1"/>
</dbReference>
<evidence type="ECO:0000256" key="2">
    <source>
        <dbReference type="ARBA" id="ARBA00010992"/>
    </source>
</evidence>
<gene>
    <name evidence="11" type="ORF">MPDQ_006446</name>
</gene>
<evidence type="ECO:0000256" key="5">
    <source>
        <dbReference type="ARBA" id="ARBA00022989"/>
    </source>
</evidence>
<feature type="transmembrane region" description="Helical" evidence="9">
    <location>
        <begin position="150"/>
        <end position="172"/>
    </location>
</feature>
<dbReference type="InterPro" id="IPR005828">
    <property type="entry name" value="MFS_sugar_transport-like"/>
</dbReference>
<dbReference type="InterPro" id="IPR036259">
    <property type="entry name" value="MFS_trans_sf"/>
</dbReference>
<evidence type="ECO:0000256" key="9">
    <source>
        <dbReference type="SAM" id="Phobius"/>
    </source>
</evidence>
<dbReference type="InterPro" id="IPR003663">
    <property type="entry name" value="Sugar/inositol_transpt"/>
</dbReference>
<evidence type="ECO:0000256" key="3">
    <source>
        <dbReference type="ARBA" id="ARBA00022448"/>
    </source>
</evidence>
<evidence type="ECO:0000256" key="4">
    <source>
        <dbReference type="ARBA" id="ARBA00022692"/>
    </source>
</evidence>
<dbReference type="EMBL" id="VIFY01000056">
    <property type="protein sequence ID" value="TQB72803.1"/>
    <property type="molecule type" value="Genomic_DNA"/>
</dbReference>
<name>A0A507QWH1_MONPU</name>
<comment type="subcellular location">
    <subcellularLocation>
        <location evidence="1">Membrane</location>
        <topology evidence="1">Multi-pass membrane protein</topology>
    </subcellularLocation>
</comment>
<sequence length="547" mass="60325">MADLTHSSVSSSSKQPCAHSHDEVAPAAAENIAYDHNGVRGIVRSPFVLGAALLASFGGFSFGYDQGVISLILVMPQFIKRFHEVDPNAPGSGFHTGFMTGMLELGAFIGCLFFPSLADRISRKWALTAATGFFCVGATIQTAAQNYDSLVAGRFIGGIGVGTLAMGSPLYISEIAPPNLRGSLMVLESITIVIGAISSYWITYGTRYLHGEWAFRLPFLIQMIPALCVGCGIHFFPFSPRWLALRDRSGDSLRALSKLRRLPPSDERVRLEWTGILSEIRFQKQLLRRQSPDTGPVMMEVKQWIDLFRPRSLRRTIVALAIPFFQQFSGINAFVYYAPTFFADLGQSYSMSLILSGVVNICQLVGNIPICLYLDRLGRRNLAVIGAFAMAVPHLIMAGLTGEYSSNWGSHRGVGWFSVALIYTYVFFYASSYGPLGWTLPAEVFPSSRRAKGVGMATAMNWLANFIIGVAVPQMIKSMRWGTFLFFGLFCVAAGVFSFFFVPETSNRSLEQIAAVFGDDLQADEEELRAKVEKEVWAETREEQVQV</sequence>
<dbReference type="InterPro" id="IPR050360">
    <property type="entry name" value="MFS_Sugar_Transporters"/>
</dbReference>
<dbReference type="NCBIfam" id="TIGR00879">
    <property type="entry name" value="SP"/>
    <property type="match status" value="1"/>
</dbReference>
<dbReference type="PROSITE" id="PS50850">
    <property type="entry name" value="MFS"/>
    <property type="match status" value="1"/>
</dbReference>
<feature type="transmembrane region" description="Helical" evidence="9">
    <location>
        <begin position="47"/>
        <end position="74"/>
    </location>
</feature>
<feature type="transmembrane region" description="Helical" evidence="9">
    <location>
        <begin position="482"/>
        <end position="502"/>
    </location>
</feature>
<feature type="transmembrane region" description="Helical" evidence="9">
    <location>
        <begin position="184"/>
        <end position="203"/>
    </location>
</feature>
<feature type="transmembrane region" description="Helical" evidence="9">
    <location>
        <begin position="215"/>
        <end position="238"/>
    </location>
</feature>
<dbReference type="Proteomes" id="UP000319663">
    <property type="component" value="Unassembled WGS sequence"/>
</dbReference>
<dbReference type="InterPro" id="IPR005829">
    <property type="entry name" value="Sugar_transporter_CS"/>
</dbReference>
<feature type="transmembrane region" description="Helical" evidence="9">
    <location>
        <begin position="454"/>
        <end position="476"/>
    </location>
</feature>
<evidence type="ECO:0000313" key="12">
    <source>
        <dbReference type="Proteomes" id="UP000319663"/>
    </source>
</evidence>
<evidence type="ECO:0000256" key="7">
    <source>
        <dbReference type="RuleBase" id="RU003346"/>
    </source>
</evidence>
<evidence type="ECO:0000313" key="11">
    <source>
        <dbReference type="EMBL" id="TQB72803.1"/>
    </source>
</evidence>
<evidence type="ECO:0000256" key="1">
    <source>
        <dbReference type="ARBA" id="ARBA00004141"/>
    </source>
</evidence>
<dbReference type="Pfam" id="PF00083">
    <property type="entry name" value="Sugar_tr"/>
    <property type="match status" value="1"/>
</dbReference>
<reference evidence="11 12" key="1">
    <citation type="submission" date="2019-06" db="EMBL/GenBank/DDBJ databases">
        <title>Wine fermentation using esterase from Monascus purpureus.</title>
        <authorList>
            <person name="Geng C."/>
            <person name="Zhang Y."/>
        </authorList>
    </citation>
    <scope>NUCLEOTIDE SEQUENCE [LARGE SCALE GENOMIC DNA]</scope>
    <source>
        <strain evidence="11">HQ1</strain>
    </source>
</reference>
<keyword evidence="6 9" id="KW-0472">Membrane</keyword>
<feature type="transmembrane region" description="Helical" evidence="9">
    <location>
        <begin position="381"/>
        <end position="402"/>
    </location>
</feature>
<dbReference type="GO" id="GO:0005351">
    <property type="term" value="F:carbohydrate:proton symporter activity"/>
    <property type="evidence" value="ECO:0007669"/>
    <property type="project" value="TreeGrafter"/>
</dbReference>
<feature type="transmembrane region" description="Helical" evidence="9">
    <location>
        <begin position="94"/>
        <end position="114"/>
    </location>
</feature>
<dbReference type="PRINTS" id="PR00171">
    <property type="entry name" value="SUGRTRNSPORT"/>
</dbReference>
<dbReference type="AlphaFoldDB" id="A0A507QWH1"/>
<comment type="similarity">
    <text evidence="2 7">Belongs to the major facilitator superfamily. Sugar transporter (TC 2.A.1.1) family.</text>
</comment>
<dbReference type="InterPro" id="IPR020846">
    <property type="entry name" value="MFS_dom"/>
</dbReference>
<feature type="transmembrane region" description="Helical" evidence="9">
    <location>
        <begin position="349"/>
        <end position="374"/>
    </location>
</feature>
<dbReference type="PROSITE" id="PS00217">
    <property type="entry name" value="SUGAR_TRANSPORT_2"/>
    <property type="match status" value="1"/>
</dbReference>
<feature type="domain" description="Major facilitator superfamily (MFS) profile" evidence="10">
    <location>
        <begin position="51"/>
        <end position="506"/>
    </location>
</feature>
<evidence type="ECO:0000256" key="8">
    <source>
        <dbReference type="SAM" id="MobiDB-lite"/>
    </source>
</evidence>
<feature type="transmembrane region" description="Helical" evidence="9">
    <location>
        <begin position="414"/>
        <end position="433"/>
    </location>
</feature>
<dbReference type="GO" id="GO:0016020">
    <property type="term" value="C:membrane"/>
    <property type="evidence" value="ECO:0007669"/>
    <property type="project" value="UniProtKB-SubCell"/>
</dbReference>
<feature type="transmembrane region" description="Helical" evidence="9">
    <location>
        <begin position="317"/>
        <end position="337"/>
    </location>
</feature>
<dbReference type="PANTHER" id="PTHR48022:SF14">
    <property type="entry name" value="MAJOR FACILITATOR SUPERFAMILY (MFS) PROFILE DOMAIN-CONTAINING PROTEIN-RELATED"/>
    <property type="match status" value="1"/>
</dbReference>
<keyword evidence="5 9" id="KW-1133">Transmembrane helix</keyword>
<dbReference type="STRING" id="5098.A0A507QWH1"/>